<dbReference type="EMBL" id="JAIHOM010000023">
    <property type="protein sequence ID" value="MCW6035916.1"/>
    <property type="molecule type" value="Genomic_DNA"/>
</dbReference>
<reference evidence="1 2" key="1">
    <citation type="submission" date="2021-08" db="EMBL/GenBank/DDBJ databases">
        <title>Draft genome sequence of Spirulina subsalsa with high tolerance to salinity and hype-accumulation of phycocyanin.</title>
        <authorList>
            <person name="Pei H."/>
            <person name="Jiang L."/>
        </authorList>
    </citation>
    <scope>NUCLEOTIDE SEQUENCE [LARGE SCALE GENOMIC DNA]</scope>
    <source>
        <strain evidence="1 2">FACHB-351</strain>
    </source>
</reference>
<proteinExistence type="predicted"/>
<comment type="caution">
    <text evidence="1">The sequence shown here is derived from an EMBL/GenBank/DDBJ whole genome shotgun (WGS) entry which is preliminary data.</text>
</comment>
<organism evidence="1 2">
    <name type="scientific">Spirulina subsalsa FACHB-351</name>
    <dbReference type="NCBI Taxonomy" id="234711"/>
    <lineage>
        <taxon>Bacteria</taxon>
        <taxon>Bacillati</taxon>
        <taxon>Cyanobacteriota</taxon>
        <taxon>Cyanophyceae</taxon>
        <taxon>Spirulinales</taxon>
        <taxon>Spirulinaceae</taxon>
        <taxon>Spirulina</taxon>
    </lineage>
</organism>
<sequence length="75" mass="8173">MTQESPCLDFYAEALEIAIWGYGVVLALRADNPPKRAQTLTNLGNARQTQAQMGINPAANLESAIAHYDTKLNLV</sequence>
<evidence type="ECO:0000313" key="2">
    <source>
        <dbReference type="Proteomes" id="UP001526426"/>
    </source>
</evidence>
<protein>
    <submittedName>
        <fullName evidence="1">Uncharacterized protein</fullName>
    </submittedName>
</protein>
<name>A0ABT3L335_9CYAN</name>
<dbReference type="RefSeq" id="WP_265263637.1">
    <property type="nucleotide sequence ID" value="NZ_JAIHOM010000023.1"/>
</dbReference>
<evidence type="ECO:0000313" key="1">
    <source>
        <dbReference type="EMBL" id="MCW6035916.1"/>
    </source>
</evidence>
<dbReference type="Proteomes" id="UP001526426">
    <property type="component" value="Unassembled WGS sequence"/>
</dbReference>
<keyword evidence="2" id="KW-1185">Reference proteome</keyword>
<gene>
    <name evidence="1" type="ORF">K4A83_06470</name>
</gene>
<accession>A0ABT3L335</accession>